<protein>
    <submittedName>
        <fullName evidence="1">Uncharacterized protein</fullName>
    </submittedName>
</protein>
<organism evidence="1 2">
    <name type="scientific">Anisodus tanguticus</name>
    <dbReference type="NCBI Taxonomy" id="243964"/>
    <lineage>
        <taxon>Eukaryota</taxon>
        <taxon>Viridiplantae</taxon>
        <taxon>Streptophyta</taxon>
        <taxon>Embryophyta</taxon>
        <taxon>Tracheophyta</taxon>
        <taxon>Spermatophyta</taxon>
        <taxon>Magnoliopsida</taxon>
        <taxon>eudicotyledons</taxon>
        <taxon>Gunneridae</taxon>
        <taxon>Pentapetalae</taxon>
        <taxon>asterids</taxon>
        <taxon>lamiids</taxon>
        <taxon>Solanales</taxon>
        <taxon>Solanaceae</taxon>
        <taxon>Solanoideae</taxon>
        <taxon>Hyoscyameae</taxon>
        <taxon>Anisodus</taxon>
    </lineage>
</organism>
<evidence type="ECO:0000313" key="1">
    <source>
        <dbReference type="EMBL" id="KAK4357698.1"/>
    </source>
</evidence>
<reference evidence="1" key="1">
    <citation type="submission" date="2023-12" db="EMBL/GenBank/DDBJ databases">
        <title>Genome assembly of Anisodus tanguticus.</title>
        <authorList>
            <person name="Wang Y.-J."/>
        </authorList>
    </citation>
    <scope>NUCLEOTIDE SEQUENCE</scope>
    <source>
        <strain evidence="1">KB-2021</strain>
        <tissue evidence="1">Leaf</tissue>
    </source>
</reference>
<evidence type="ECO:0000313" key="2">
    <source>
        <dbReference type="Proteomes" id="UP001291623"/>
    </source>
</evidence>
<dbReference type="EMBL" id="JAVYJV010000012">
    <property type="protein sequence ID" value="KAK4357698.1"/>
    <property type="molecule type" value="Genomic_DNA"/>
</dbReference>
<proteinExistence type="predicted"/>
<dbReference type="AlphaFoldDB" id="A0AAE1V5Y5"/>
<comment type="caution">
    <text evidence="1">The sequence shown here is derived from an EMBL/GenBank/DDBJ whole genome shotgun (WGS) entry which is preliminary data.</text>
</comment>
<gene>
    <name evidence="1" type="ORF">RND71_023308</name>
</gene>
<keyword evidence="2" id="KW-1185">Reference proteome</keyword>
<accession>A0AAE1V5Y5</accession>
<dbReference type="Proteomes" id="UP001291623">
    <property type="component" value="Unassembled WGS sequence"/>
</dbReference>
<name>A0AAE1V5Y5_9SOLA</name>
<sequence>MMSQSTEKDQRKMNVVSSESLLNAGMNTAAQSEDPKSYDDLGCLRNLNNLTIFKDNLLEGDLESLRNEYPSDVVILYVDYYAAFQTLLCRVPFFGKLALF</sequence>